<feature type="transmembrane region" description="Helical" evidence="16">
    <location>
        <begin position="194"/>
        <end position="216"/>
    </location>
</feature>
<dbReference type="CDD" id="cd13407">
    <property type="entry name" value="TNFRSF5"/>
    <property type="match status" value="1"/>
</dbReference>
<dbReference type="InterPro" id="IPR020435">
    <property type="entry name" value="TNFR_5"/>
</dbReference>
<evidence type="ECO:0000259" key="18">
    <source>
        <dbReference type="PROSITE" id="PS50050"/>
    </source>
</evidence>
<feature type="repeat" description="TNFR-Cys" evidence="15">
    <location>
        <begin position="145"/>
        <end position="186"/>
    </location>
</feature>
<evidence type="ECO:0000256" key="1">
    <source>
        <dbReference type="ARBA" id="ARBA00004479"/>
    </source>
</evidence>
<evidence type="ECO:0000256" key="16">
    <source>
        <dbReference type="SAM" id="Phobius"/>
    </source>
</evidence>
<feature type="disulfide bond" evidence="15">
    <location>
        <begin position="146"/>
        <end position="161"/>
    </location>
</feature>
<feature type="signal peptide" evidence="17">
    <location>
        <begin position="1"/>
        <end position="23"/>
    </location>
</feature>
<feature type="repeat" description="TNFR-Cys" evidence="15">
    <location>
        <begin position="104"/>
        <end position="143"/>
    </location>
</feature>
<dbReference type="PROSITE" id="PS00652">
    <property type="entry name" value="TNFR_NGFR_1"/>
    <property type="match status" value="1"/>
</dbReference>
<feature type="domain" description="TNFR-Cys" evidence="18">
    <location>
        <begin position="145"/>
        <end position="186"/>
    </location>
</feature>
<gene>
    <name evidence="20" type="primary">Cd40</name>
</gene>
<dbReference type="Proteomes" id="UP000886700">
    <property type="component" value="Unplaced"/>
</dbReference>
<dbReference type="InterPro" id="IPR034021">
    <property type="entry name" value="TNFRSF5_N"/>
</dbReference>
<dbReference type="GO" id="GO:0023035">
    <property type="term" value="P:CD40 signaling pathway"/>
    <property type="evidence" value="ECO:0007669"/>
    <property type="project" value="UniProtKB-ARBA"/>
</dbReference>
<feature type="repeat" description="TNFR-Cys" evidence="15">
    <location>
        <begin position="61"/>
        <end position="103"/>
    </location>
</feature>
<evidence type="ECO:0000256" key="14">
    <source>
        <dbReference type="ARBA" id="ARBA00045871"/>
    </source>
</evidence>
<keyword evidence="6" id="KW-0391">Immunity</keyword>
<evidence type="ECO:0000256" key="15">
    <source>
        <dbReference type="PROSITE-ProRule" id="PRU00206"/>
    </source>
</evidence>
<keyword evidence="4 17" id="KW-0732">Signal</keyword>
<dbReference type="GO" id="GO:0002768">
    <property type="term" value="P:immune response-regulating cell surface receptor signaling pathway"/>
    <property type="evidence" value="ECO:0007669"/>
    <property type="project" value="TreeGrafter"/>
</dbReference>
<comment type="caution">
    <text evidence="15">Lacks conserved residue(s) required for the propagation of feature annotation.</text>
</comment>
<evidence type="ECO:0000256" key="2">
    <source>
        <dbReference type="ARBA" id="ARBA00015766"/>
    </source>
</evidence>
<keyword evidence="8 16" id="KW-0472">Membrane</keyword>
<dbReference type="Gene3D" id="2.10.50.10">
    <property type="entry name" value="Tumor Necrosis Factor Receptor, subunit A, domain 2"/>
    <property type="match status" value="4"/>
</dbReference>
<dbReference type="GO" id="GO:0035631">
    <property type="term" value="C:CD40 receptor complex"/>
    <property type="evidence" value="ECO:0007669"/>
    <property type="project" value="TreeGrafter"/>
</dbReference>
<dbReference type="GeneID" id="101822705"/>
<dbReference type="CTD" id="958"/>
<name>A0A1U8CMS3_MESAU</name>
<dbReference type="GO" id="GO:0010557">
    <property type="term" value="P:positive regulation of macromolecule biosynthetic process"/>
    <property type="evidence" value="ECO:0007669"/>
    <property type="project" value="UniProtKB-ARBA"/>
</dbReference>
<dbReference type="AlphaFoldDB" id="A0A1U8CMS3"/>
<evidence type="ECO:0000256" key="4">
    <source>
        <dbReference type="ARBA" id="ARBA00022729"/>
    </source>
</evidence>
<comment type="subcellular location">
    <subcellularLocation>
        <location evidence="1">Membrane</location>
        <topology evidence="1">Single-pass type I membrane protein</topology>
    </subcellularLocation>
</comment>
<keyword evidence="3 16" id="KW-0812">Transmembrane</keyword>
<dbReference type="SUPFAM" id="SSF57586">
    <property type="entry name" value="TNF receptor-like"/>
    <property type="match status" value="2"/>
</dbReference>
<proteinExistence type="predicted"/>
<feature type="chain" id="PRO_5010530563" description="Tumor necrosis factor receptor superfamily member 5" evidence="17">
    <location>
        <begin position="24"/>
        <end position="297"/>
    </location>
</feature>
<dbReference type="GO" id="GO:0042113">
    <property type="term" value="P:B cell activation"/>
    <property type="evidence" value="ECO:0007669"/>
    <property type="project" value="InterPro"/>
</dbReference>
<evidence type="ECO:0000256" key="9">
    <source>
        <dbReference type="ARBA" id="ARBA00023157"/>
    </source>
</evidence>
<dbReference type="SMART" id="SM00208">
    <property type="entry name" value="TNFR"/>
    <property type="match status" value="4"/>
</dbReference>
<sequence length="297" mass="32829">MVTLPRQCVLWGCLLTAVHLGQCVTCSDKQYLFNGQCCDLCQPGRRLESHCTALAKTQCLLCDSGEFMSKWNKEPRCYQHTHCEPKEGLEVEKEGTADTDTICACKEGQHCTSKECERCAQHTSCGPGFGVKQMASRTADTVCEPCPAGFFSSGPSAFEQCRPWTSCEAQNMVVRQEGTNTTDAVCGLRPRMRALLVIPIVMVILTTIFIVVSFCIKKVVKEPKDNKSLPHCEEPGTIIRITLPVLSSGMEHREVQPLEDSRWNQRGSFFCWLTLTLEVSCQISCVQQGAGGLTPCC</sequence>
<reference evidence="20" key="1">
    <citation type="submission" date="2025-08" db="UniProtKB">
        <authorList>
            <consortium name="RefSeq"/>
        </authorList>
    </citation>
    <scope>IDENTIFICATION</scope>
    <source>
        <tissue evidence="20">Liver</tissue>
    </source>
</reference>
<evidence type="ECO:0000256" key="11">
    <source>
        <dbReference type="ARBA" id="ARBA00023180"/>
    </source>
</evidence>
<evidence type="ECO:0000256" key="5">
    <source>
        <dbReference type="ARBA" id="ARBA00022737"/>
    </source>
</evidence>
<keyword evidence="19" id="KW-1185">Reference proteome</keyword>
<evidence type="ECO:0000256" key="10">
    <source>
        <dbReference type="ARBA" id="ARBA00023170"/>
    </source>
</evidence>
<keyword evidence="7 16" id="KW-1133">Transmembrane helix</keyword>
<evidence type="ECO:0000256" key="12">
    <source>
        <dbReference type="ARBA" id="ARBA00031089"/>
    </source>
</evidence>
<dbReference type="GO" id="GO:0009897">
    <property type="term" value="C:external side of plasma membrane"/>
    <property type="evidence" value="ECO:0007669"/>
    <property type="project" value="InterPro"/>
</dbReference>
<dbReference type="InterPro" id="IPR001368">
    <property type="entry name" value="TNFR/NGFR_Cys_rich_reg"/>
</dbReference>
<evidence type="ECO:0000256" key="7">
    <source>
        <dbReference type="ARBA" id="ARBA00022989"/>
    </source>
</evidence>
<dbReference type="Pfam" id="PF00020">
    <property type="entry name" value="TNFR_c6"/>
    <property type="match status" value="3"/>
</dbReference>
<dbReference type="GO" id="GO:0010468">
    <property type="term" value="P:regulation of gene expression"/>
    <property type="evidence" value="ECO:0007669"/>
    <property type="project" value="UniProtKB-ARBA"/>
</dbReference>
<keyword evidence="10 20" id="KW-0675">Receptor</keyword>
<dbReference type="GO" id="GO:0051094">
    <property type="term" value="P:positive regulation of developmental process"/>
    <property type="evidence" value="ECO:0007669"/>
    <property type="project" value="UniProtKB-ARBA"/>
</dbReference>
<feature type="domain" description="TNFR-Cys" evidence="18">
    <location>
        <begin position="104"/>
        <end position="143"/>
    </location>
</feature>
<dbReference type="GO" id="GO:0038023">
    <property type="term" value="F:signaling receptor activity"/>
    <property type="evidence" value="ECO:0007669"/>
    <property type="project" value="InterPro"/>
</dbReference>
<evidence type="ECO:0000256" key="13">
    <source>
        <dbReference type="ARBA" id="ARBA00032719"/>
    </source>
</evidence>
<dbReference type="FunFam" id="2.10.50.10:FF:000041">
    <property type="entry name" value="Tumor necrosis factor receptor superfamily member 5"/>
    <property type="match status" value="1"/>
</dbReference>
<dbReference type="PANTHER" id="PTHR46875">
    <property type="entry name" value="TUMOR NECROSIS FACTOR RECEPTOR SUPERFAMILY MEMBER 5"/>
    <property type="match status" value="1"/>
</dbReference>
<accession>A0A1U8CMS3</accession>
<evidence type="ECO:0000256" key="8">
    <source>
        <dbReference type="ARBA" id="ARBA00023136"/>
    </source>
</evidence>
<dbReference type="GO" id="GO:0006952">
    <property type="term" value="P:defense response"/>
    <property type="evidence" value="ECO:0007669"/>
    <property type="project" value="UniProtKB-ARBA"/>
</dbReference>
<dbReference type="GO" id="GO:0006874">
    <property type="term" value="P:intracellular calcium ion homeostasis"/>
    <property type="evidence" value="ECO:0007669"/>
    <property type="project" value="UniProtKB-ARBA"/>
</dbReference>
<feature type="disulfide bond" evidence="15">
    <location>
        <begin position="125"/>
        <end position="143"/>
    </location>
</feature>
<feature type="disulfide bond" evidence="15">
    <location>
        <begin position="62"/>
        <end position="77"/>
    </location>
</feature>
<evidence type="ECO:0000256" key="6">
    <source>
        <dbReference type="ARBA" id="ARBA00022859"/>
    </source>
</evidence>
<dbReference type="PANTHER" id="PTHR46875:SF1">
    <property type="entry name" value="TUMOR NECROSIS FACTOR RECEPTOR SUPERFAMILY MEMBER 5"/>
    <property type="match status" value="1"/>
</dbReference>
<dbReference type="PROSITE" id="PS50050">
    <property type="entry name" value="TNFR_NGFR_2"/>
    <property type="match status" value="3"/>
</dbReference>
<dbReference type="OrthoDB" id="9932129at2759"/>
<keyword evidence="11" id="KW-0325">Glycoprotein</keyword>
<evidence type="ECO:0000256" key="3">
    <source>
        <dbReference type="ARBA" id="ARBA00022692"/>
    </source>
</evidence>
<dbReference type="GO" id="GO:0051240">
    <property type="term" value="P:positive regulation of multicellular organismal process"/>
    <property type="evidence" value="ECO:0007669"/>
    <property type="project" value="UniProtKB-ARBA"/>
</dbReference>
<comment type="function">
    <text evidence="14">Receptor for TNFSF5/CD40LG. Transduces TRAF6- and MAP3K8-mediated signals that activate ERK in macrophages and B cells, leading to induction of immunoglobulin secretion.</text>
</comment>
<dbReference type="PRINTS" id="PR01922">
    <property type="entry name" value="TNFACTORR5"/>
</dbReference>
<keyword evidence="5" id="KW-0677">Repeat</keyword>
<dbReference type="RefSeq" id="XP_012979845.1">
    <property type="nucleotide sequence ID" value="XM_013124391.3"/>
</dbReference>
<evidence type="ECO:0000313" key="20">
    <source>
        <dbReference type="RefSeq" id="XP_012979845.1"/>
    </source>
</evidence>
<protein>
    <recommendedName>
        <fullName evidence="2">Tumor necrosis factor receptor superfamily member 5</fullName>
    </recommendedName>
    <alternativeName>
        <fullName evidence="12">B-cell surface antigen CD40</fullName>
    </alternativeName>
    <alternativeName>
        <fullName evidence="13">CD40L receptor</fullName>
    </alternativeName>
</protein>
<evidence type="ECO:0000313" key="19">
    <source>
        <dbReference type="Proteomes" id="UP000886700"/>
    </source>
</evidence>
<dbReference type="InterPro" id="IPR052135">
    <property type="entry name" value="TNFRSF5"/>
</dbReference>
<dbReference type="GO" id="GO:0045935">
    <property type="term" value="P:positive regulation of nucleobase-containing compound metabolic process"/>
    <property type="evidence" value="ECO:0007669"/>
    <property type="project" value="UniProtKB-ARBA"/>
</dbReference>
<organism evidence="19 20">
    <name type="scientific">Mesocricetus auratus</name>
    <name type="common">Golden hamster</name>
    <dbReference type="NCBI Taxonomy" id="10036"/>
    <lineage>
        <taxon>Eukaryota</taxon>
        <taxon>Metazoa</taxon>
        <taxon>Chordata</taxon>
        <taxon>Craniata</taxon>
        <taxon>Vertebrata</taxon>
        <taxon>Euteleostomi</taxon>
        <taxon>Mammalia</taxon>
        <taxon>Eutheria</taxon>
        <taxon>Euarchontoglires</taxon>
        <taxon>Glires</taxon>
        <taxon>Rodentia</taxon>
        <taxon>Myomorpha</taxon>
        <taxon>Muroidea</taxon>
        <taxon>Cricetidae</taxon>
        <taxon>Cricetinae</taxon>
        <taxon>Mesocricetus</taxon>
    </lineage>
</organism>
<evidence type="ECO:0000256" key="17">
    <source>
        <dbReference type="SAM" id="SignalP"/>
    </source>
</evidence>
<keyword evidence="9 15" id="KW-1015">Disulfide bond</keyword>
<feature type="domain" description="TNFR-Cys" evidence="18">
    <location>
        <begin position="61"/>
        <end position="103"/>
    </location>
</feature>